<dbReference type="PANTHER" id="PTHR11365">
    <property type="entry name" value="5-OXOPROLINASE RELATED"/>
    <property type="match status" value="1"/>
</dbReference>
<evidence type="ECO:0000313" key="3">
    <source>
        <dbReference type="Proteomes" id="UP001216390"/>
    </source>
</evidence>
<organism evidence="2 3">
    <name type="scientific">Iamia majanohamensis</name>
    <dbReference type="NCBI Taxonomy" id="467976"/>
    <lineage>
        <taxon>Bacteria</taxon>
        <taxon>Bacillati</taxon>
        <taxon>Actinomycetota</taxon>
        <taxon>Acidimicrobiia</taxon>
        <taxon>Acidimicrobiales</taxon>
        <taxon>Iamiaceae</taxon>
        <taxon>Iamia</taxon>
    </lineage>
</organism>
<name>A0AAE9YHE1_9ACTN</name>
<dbReference type="InterPro" id="IPR045079">
    <property type="entry name" value="Oxoprolinase-like"/>
</dbReference>
<dbReference type="KEGG" id="ima:PO878_07320"/>
<gene>
    <name evidence="2" type="ORF">PO878_07320</name>
</gene>
<dbReference type="InterPro" id="IPR003692">
    <property type="entry name" value="Hydantoinase_B"/>
</dbReference>
<dbReference type="PANTHER" id="PTHR11365:SF23">
    <property type="entry name" value="HYPOTHETICAL 5-OXOPROLINASE (EUROFUNG)-RELATED"/>
    <property type="match status" value="1"/>
</dbReference>
<feature type="domain" description="Hydantoinase B/oxoprolinase" evidence="1">
    <location>
        <begin position="8"/>
        <end position="516"/>
    </location>
</feature>
<evidence type="ECO:0000313" key="2">
    <source>
        <dbReference type="EMBL" id="WCO68537.1"/>
    </source>
</evidence>
<dbReference type="AlphaFoldDB" id="A0AAE9YHE1"/>
<dbReference type="RefSeq" id="WP_272738053.1">
    <property type="nucleotide sequence ID" value="NZ_CP116942.1"/>
</dbReference>
<keyword evidence="3" id="KW-1185">Reference proteome</keyword>
<dbReference type="EMBL" id="CP116942">
    <property type="protein sequence ID" value="WCO68537.1"/>
    <property type="molecule type" value="Genomic_DNA"/>
</dbReference>
<dbReference type="GO" id="GO:0006749">
    <property type="term" value="P:glutathione metabolic process"/>
    <property type="evidence" value="ECO:0007669"/>
    <property type="project" value="TreeGrafter"/>
</dbReference>
<proteinExistence type="predicted"/>
<reference evidence="2" key="1">
    <citation type="submission" date="2023-01" db="EMBL/GenBank/DDBJ databases">
        <title>The diversity of Class Acidimicrobiia in South China Sea sediment environments and the proposal of Iamia marina sp. nov., a novel species of the genus Iamia.</title>
        <authorList>
            <person name="He Y."/>
            <person name="Tian X."/>
        </authorList>
    </citation>
    <scope>NUCLEOTIDE SEQUENCE</scope>
    <source>
        <strain evidence="2">DSM 19957</strain>
    </source>
</reference>
<protein>
    <submittedName>
        <fullName evidence="2">Hydantoinase B/oxoprolinase family protein</fullName>
    </submittedName>
</protein>
<evidence type="ECO:0000259" key="1">
    <source>
        <dbReference type="Pfam" id="PF02538"/>
    </source>
</evidence>
<dbReference type="GO" id="GO:0005829">
    <property type="term" value="C:cytosol"/>
    <property type="evidence" value="ECO:0007669"/>
    <property type="project" value="TreeGrafter"/>
</dbReference>
<dbReference type="GO" id="GO:0017168">
    <property type="term" value="F:5-oxoprolinase (ATP-hydrolyzing) activity"/>
    <property type="evidence" value="ECO:0007669"/>
    <property type="project" value="TreeGrafter"/>
</dbReference>
<sequence>MSEEPAPDPAALAVLIARLTGVAEEMGAVLRRGAFSPNIKERADCSAALFTADGTLLVQAEHIPVHLGSMPASVRAAIDALGADPEPGVQVIVNDPFAGGTHLNDVTLVAPCHAGGRLVGWAANRAHHADLGGAAPGSLPADAVEVQQEGLRIPPVRFTDEVREILVASSRTPEERRGDIDAQVGANVVGVARLAELADAPLDEVVAYGERRMRAALAALPDGEWEATDVLDSFGSAPEQQDPTTIRVRVRIDGDRVTLDLTGSDPQRRGNVNAVEAVTVSAAVFALRCALDPTVPANGGGLRAVEVVAPPGSVVAALPPAAVGAGNVEVSQRVADVCLAALAGAVPDRLGAASQGTMNNLLLGGEGWVYYETVAGGQGGRPGPGGGRPGASGIHTGMTNTRNTPVEALERAFPLRVLRSRLRRGSGGAGSAPGGEGIERDLQVLEDATLSLITERRTTPPWGLAGGGPGAVGEGWLLPGGDEERAERLPDKCTRRLRAGDVLRMLTPGGGGWGTP</sequence>
<dbReference type="Proteomes" id="UP001216390">
    <property type="component" value="Chromosome"/>
</dbReference>
<dbReference type="Pfam" id="PF02538">
    <property type="entry name" value="Hydantoinase_B"/>
    <property type="match status" value="1"/>
</dbReference>
<accession>A0AAE9YHE1</accession>